<name>A0A9N9QQU4_9CUCU</name>
<dbReference type="Pfam" id="PF01663">
    <property type="entry name" value="Phosphodiest"/>
    <property type="match status" value="1"/>
</dbReference>
<dbReference type="InterPro" id="IPR017850">
    <property type="entry name" value="Alkaline_phosphatase_core_sf"/>
</dbReference>
<accession>A0A9N9QQU4</accession>
<dbReference type="AlphaFoldDB" id="A0A9N9QQU4"/>
<proteinExistence type="predicted"/>
<evidence type="ECO:0000256" key="1">
    <source>
        <dbReference type="SAM" id="Phobius"/>
    </source>
</evidence>
<keyword evidence="3" id="KW-1185">Reference proteome</keyword>
<dbReference type="InterPro" id="IPR002591">
    <property type="entry name" value="Phosphodiest/P_Trfase"/>
</dbReference>
<dbReference type="OrthoDB" id="415411at2759"/>
<evidence type="ECO:0000313" key="3">
    <source>
        <dbReference type="Proteomes" id="UP001152799"/>
    </source>
</evidence>
<feature type="transmembrane region" description="Helical" evidence="1">
    <location>
        <begin position="458"/>
        <end position="480"/>
    </location>
</feature>
<dbReference type="Proteomes" id="UP001152799">
    <property type="component" value="Chromosome 6"/>
</dbReference>
<dbReference type="Gene3D" id="3.40.720.10">
    <property type="entry name" value="Alkaline Phosphatase, subunit A"/>
    <property type="match status" value="1"/>
</dbReference>
<keyword evidence="1" id="KW-1133">Transmembrane helix</keyword>
<feature type="transmembrane region" description="Helical" evidence="1">
    <location>
        <begin position="12"/>
        <end position="35"/>
    </location>
</feature>
<evidence type="ECO:0008006" key="4">
    <source>
        <dbReference type="Google" id="ProtNLM"/>
    </source>
</evidence>
<keyword evidence="1" id="KW-0812">Transmembrane</keyword>
<sequence length="542" mass="62523">MLFENQTLKPSWLWTFFTLIPSVLSISKHPILIVVSFDAFRYNFFDTEQLPYMELIRHKGVYADFLVNVFPTKTFTNHHTISTGLYAESHGVVGNSFYDPLYKKVIKIGPEMYNYNVDVKPIWRLNEDMGDERYSATVMWPGAIFSYQNKNVTWRLPFESGYDWHERVDHVITWITDPNKPANLVMLYFEEPDTHGHAFGPNSPVVKDLIHKLDNITGYLNQQINSHGLSENVNVIFVSDHGMTAVTPPRFLNITQYITNGTYIWAGVSPVIQIIPNEGFHDTIYNSLTAAAKENGHFKVYNKSEYLERWHLKNNRRAAPILVVADIGYAFDDLIRDAPKYAEKYNFTLTNSSEFGVHGYDYMEPEMHPYFMAIGPKIKQQTKVEPFQTVDLFNVFCAILDIPPTDNNGTMLPVQQILQETTGKYSIGTVVMISGGFSFYAKLQTIILFVFLTEVIVFQHFGFQILVIICVLFLKFYFLFYHLNKVFDILSVFNVCIQGFINRTRIIYDISAKSLHSYFCSLPHLKGCGYFNNRTKACMTNL</sequence>
<dbReference type="PANTHER" id="PTHR10151:SF120">
    <property type="entry name" value="BIS(5'-ADENOSYL)-TRIPHOSPHATASE"/>
    <property type="match status" value="1"/>
</dbReference>
<dbReference type="EMBL" id="OU892282">
    <property type="protein sequence ID" value="CAG9770684.1"/>
    <property type="molecule type" value="Genomic_DNA"/>
</dbReference>
<keyword evidence="1" id="KW-0472">Membrane</keyword>
<organism evidence="2 3">
    <name type="scientific">Ceutorhynchus assimilis</name>
    <name type="common">cabbage seed weevil</name>
    <dbReference type="NCBI Taxonomy" id="467358"/>
    <lineage>
        <taxon>Eukaryota</taxon>
        <taxon>Metazoa</taxon>
        <taxon>Ecdysozoa</taxon>
        <taxon>Arthropoda</taxon>
        <taxon>Hexapoda</taxon>
        <taxon>Insecta</taxon>
        <taxon>Pterygota</taxon>
        <taxon>Neoptera</taxon>
        <taxon>Endopterygota</taxon>
        <taxon>Coleoptera</taxon>
        <taxon>Polyphaga</taxon>
        <taxon>Cucujiformia</taxon>
        <taxon>Curculionidae</taxon>
        <taxon>Ceutorhynchinae</taxon>
        <taxon>Ceutorhynchus</taxon>
    </lineage>
</organism>
<protein>
    <recommendedName>
        <fullName evidence="4">Ectonucleotide pyrophosphatase/phosphodiesterase family member 5</fullName>
    </recommendedName>
</protein>
<dbReference type="CDD" id="cd16018">
    <property type="entry name" value="Enpp"/>
    <property type="match status" value="1"/>
</dbReference>
<dbReference type="SUPFAM" id="SSF53649">
    <property type="entry name" value="Alkaline phosphatase-like"/>
    <property type="match status" value="1"/>
</dbReference>
<dbReference type="Gene3D" id="3.30.1360.180">
    <property type="match status" value="1"/>
</dbReference>
<dbReference type="PANTHER" id="PTHR10151">
    <property type="entry name" value="ECTONUCLEOTIDE PYROPHOSPHATASE/PHOSPHODIESTERASE"/>
    <property type="match status" value="1"/>
</dbReference>
<reference evidence="2" key="1">
    <citation type="submission" date="2022-01" db="EMBL/GenBank/DDBJ databases">
        <authorList>
            <person name="King R."/>
        </authorList>
    </citation>
    <scope>NUCLEOTIDE SEQUENCE</scope>
</reference>
<feature type="transmembrane region" description="Helical" evidence="1">
    <location>
        <begin position="425"/>
        <end position="452"/>
    </location>
</feature>
<evidence type="ECO:0000313" key="2">
    <source>
        <dbReference type="EMBL" id="CAG9770684.1"/>
    </source>
</evidence>
<gene>
    <name evidence="2" type="ORF">CEUTPL_LOCUS11133</name>
</gene>
<dbReference type="GO" id="GO:0016787">
    <property type="term" value="F:hydrolase activity"/>
    <property type="evidence" value="ECO:0007669"/>
    <property type="project" value="UniProtKB-ARBA"/>
</dbReference>